<dbReference type="PANTHER" id="PTHR31151:SF0">
    <property type="entry name" value="PROLINE-TRNA LIGASE (DUF1680)"/>
    <property type="match status" value="1"/>
</dbReference>
<gene>
    <name evidence="4" type="ORF">COR50_01740</name>
</gene>
<organism evidence="4 5">
    <name type="scientific">Chitinophaga caeni</name>
    <dbReference type="NCBI Taxonomy" id="2029983"/>
    <lineage>
        <taxon>Bacteria</taxon>
        <taxon>Pseudomonadati</taxon>
        <taxon>Bacteroidota</taxon>
        <taxon>Chitinophagia</taxon>
        <taxon>Chitinophagales</taxon>
        <taxon>Chitinophagaceae</taxon>
        <taxon>Chitinophaga</taxon>
    </lineage>
</organism>
<dbReference type="InterPro" id="IPR012878">
    <property type="entry name" value="Beta-AFase-like_GH127_cat"/>
</dbReference>
<feature type="chain" id="PRO_5012019112" description="Glycosyl hydrolase" evidence="1">
    <location>
        <begin position="26"/>
        <end position="695"/>
    </location>
</feature>
<name>A0A291R0I9_9BACT</name>
<dbReference type="InterPro" id="IPR049046">
    <property type="entry name" value="Beta-AFase-like_GH127_middle"/>
</dbReference>
<evidence type="ECO:0000313" key="4">
    <source>
        <dbReference type="EMBL" id="ATL49695.1"/>
    </source>
</evidence>
<evidence type="ECO:0000259" key="3">
    <source>
        <dbReference type="Pfam" id="PF20736"/>
    </source>
</evidence>
<dbReference type="OrthoDB" id="9757939at2"/>
<feature type="domain" description="Non-reducing end beta-L-arabinofuranosidase-like GH127 middle" evidence="3">
    <location>
        <begin position="458"/>
        <end position="554"/>
    </location>
</feature>
<keyword evidence="1" id="KW-0732">Signal</keyword>
<evidence type="ECO:0000259" key="2">
    <source>
        <dbReference type="Pfam" id="PF07944"/>
    </source>
</evidence>
<dbReference type="KEGG" id="cbae:COR50_01740"/>
<keyword evidence="5" id="KW-1185">Reference proteome</keyword>
<protein>
    <recommendedName>
        <fullName evidence="6">Glycosyl hydrolase</fullName>
    </recommendedName>
</protein>
<dbReference type="EMBL" id="CP023777">
    <property type="protein sequence ID" value="ATL49695.1"/>
    <property type="molecule type" value="Genomic_DNA"/>
</dbReference>
<dbReference type="AlphaFoldDB" id="A0A291R0I9"/>
<feature type="domain" description="Non-reducing end beta-L-arabinofuranosidase-like GH127 catalytic" evidence="2">
    <location>
        <begin position="94"/>
        <end position="445"/>
    </location>
</feature>
<accession>A0A291R0I9</accession>
<dbReference type="Pfam" id="PF20736">
    <property type="entry name" value="Glyco_hydro127M"/>
    <property type="match status" value="1"/>
</dbReference>
<evidence type="ECO:0000313" key="5">
    <source>
        <dbReference type="Proteomes" id="UP000220133"/>
    </source>
</evidence>
<evidence type="ECO:0008006" key="6">
    <source>
        <dbReference type="Google" id="ProtNLM"/>
    </source>
</evidence>
<feature type="signal peptide" evidence="1">
    <location>
        <begin position="1"/>
        <end position="25"/>
    </location>
</feature>
<dbReference type="SUPFAM" id="SSF48208">
    <property type="entry name" value="Six-hairpin glycosidases"/>
    <property type="match status" value="1"/>
</dbReference>
<reference evidence="4 5" key="1">
    <citation type="submission" date="2017-10" db="EMBL/GenBank/DDBJ databases">
        <title>Paenichitinophaga pekingensis gen. nov., sp. nov., isolated from activated sludge.</title>
        <authorList>
            <person name="Jin D."/>
            <person name="Kong X."/>
            <person name="Deng Y."/>
            <person name="Bai Z."/>
        </authorList>
    </citation>
    <scope>NUCLEOTIDE SEQUENCE [LARGE SCALE GENOMIC DNA]</scope>
    <source>
        <strain evidence="4 5">13</strain>
    </source>
</reference>
<dbReference type="GO" id="GO:0005975">
    <property type="term" value="P:carbohydrate metabolic process"/>
    <property type="evidence" value="ECO:0007669"/>
    <property type="project" value="InterPro"/>
</dbReference>
<sequence length="695" mass="79734">MRKHAFICILSSSLILGLFTITARAQIQNRAPLHQNPYMELPLGQIKAHGWLEEQLNRMKSGMTGHLDERYAEVVGSRNAWLGGDGDAWERGPYWIDGLLPLAYLTNDKALQEKVQHWVDWTLEHQRKDGYIGPLPPKEKTAYEPGLQKEPAEDWWPRMVMLKVLKQYYEATGDKKVIKALSKYFKYQLETLPQKPLDTWSFWANRRGADNLMVVYWLYNITGEKYLLDLGTLLYEQTYPYTDIFMNAFPKASADLSHLYPYNIRNSYPYDKRITRQMHVGQLQSFHCVNFAQGLKTPVIYYQQDPDSIYITAVKRALKDIRLFHGQAQGMYGGDEPLHGNAPTQGIEFCSIVEMLFSLESMLPVTGDVSFADQVEKIAYNAMPTQATDDFNYRQYFQSANQVMITKTKRNFFEDNSHKATDLVYGLLTGYTCCTANMHQGWPKLVQNLWYQTADGGVAALIYGPSELNTTLPGGQKIRVVEETQYPFDDQVSFKVNTRKDVIFPLHLRIPTWAKKVRVSINGKPIEQIAQRGTILKLNRLWKDGDIVNVTFPMDIEISRWAEQSVAVERGPLVYALKIEEHWQKHHDDEYGEYFEVLPGNDWNYGLVEKAIQSPNTSFEVVKKDIPGDQYPWNLSGAPIHLVAKAKKIPSWTIYNNMPGPLPMPFVATEGAEQEITLVPYGCTTLRVTEFPVVH</sequence>
<dbReference type="InterPro" id="IPR008928">
    <property type="entry name" value="6-hairpin_glycosidase_sf"/>
</dbReference>
<dbReference type="PANTHER" id="PTHR31151">
    <property type="entry name" value="PROLINE-TRNA LIGASE (DUF1680)"/>
    <property type="match status" value="1"/>
</dbReference>
<evidence type="ECO:0000256" key="1">
    <source>
        <dbReference type="SAM" id="SignalP"/>
    </source>
</evidence>
<dbReference type="Pfam" id="PF07944">
    <property type="entry name" value="Beta-AFase-like_GH127_cat"/>
    <property type="match status" value="1"/>
</dbReference>
<proteinExistence type="predicted"/>
<dbReference type="Proteomes" id="UP000220133">
    <property type="component" value="Chromosome"/>
</dbReference>